<gene>
    <name evidence="6" type="ORF">CYY_000871</name>
</gene>
<dbReference type="PRINTS" id="PR00705">
    <property type="entry name" value="PAPAIN"/>
</dbReference>
<dbReference type="SMART" id="SM00645">
    <property type="entry name" value="Pept_C1"/>
    <property type="match status" value="1"/>
</dbReference>
<dbReference type="InterPro" id="IPR039417">
    <property type="entry name" value="Peptidase_C1A_papain-like"/>
</dbReference>
<dbReference type="InterPro" id="IPR013201">
    <property type="entry name" value="Prot_inhib_I29"/>
</dbReference>
<dbReference type="InterPro" id="IPR013128">
    <property type="entry name" value="Peptidase_C1A"/>
</dbReference>
<dbReference type="Pfam" id="PF00112">
    <property type="entry name" value="Peptidase_C1"/>
    <property type="match status" value="1"/>
</dbReference>
<feature type="signal peptide" evidence="3">
    <location>
        <begin position="1"/>
        <end position="19"/>
    </location>
</feature>
<dbReference type="GO" id="GO:0006508">
    <property type="term" value="P:proteolysis"/>
    <property type="evidence" value="ECO:0007669"/>
    <property type="project" value="InterPro"/>
</dbReference>
<dbReference type="EMBL" id="AJWJ01000018">
    <property type="protein sequence ID" value="KAF2077826.1"/>
    <property type="molecule type" value="Genomic_DNA"/>
</dbReference>
<dbReference type="OrthoDB" id="387093at2759"/>
<dbReference type="Pfam" id="PF08246">
    <property type="entry name" value="Inhibitor_I29"/>
    <property type="match status" value="1"/>
</dbReference>
<keyword evidence="2" id="KW-1015">Disulfide bond</keyword>
<dbReference type="InterPro" id="IPR000169">
    <property type="entry name" value="Pept_cys_AS"/>
</dbReference>
<comment type="similarity">
    <text evidence="1">Belongs to the peptidase C1 family.</text>
</comment>
<dbReference type="GO" id="GO:0008234">
    <property type="term" value="F:cysteine-type peptidase activity"/>
    <property type="evidence" value="ECO:0007669"/>
    <property type="project" value="InterPro"/>
</dbReference>
<dbReference type="Gene3D" id="3.90.70.10">
    <property type="entry name" value="Cysteine proteinases"/>
    <property type="match status" value="1"/>
</dbReference>
<evidence type="ECO:0000259" key="5">
    <source>
        <dbReference type="SMART" id="SM00848"/>
    </source>
</evidence>
<evidence type="ECO:0000313" key="7">
    <source>
        <dbReference type="Proteomes" id="UP000695562"/>
    </source>
</evidence>
<comment type="caution">
    <text evidence="6">The sequence shown here is derived from an EMBL/GenBank/DDBJ whole genome shotgun (WGS) entry which is preliminary data.</text>
</comment>
<dbReference type="InterPro" id="IPR000668">
    <property type="entry name" value="Peptidase_C1A_C"/>
</dbReference>
<dbReference type="AlphaFoldDB" id="A0A8J4Q113"/>
<sequence>MKVILILVIAVTLMVAVESVNIRIENEMPHTPSTIKSDTAIRDMFFHWMKKHNKVYSSMNEFETRLANFKVNLAKIEKLSEKNPKANFSVNKFSDLTHTEFSGKFLMTDFQHSHHAGSRAKNYKTVVKSPYAVVDWRKKGFVNPVRDQGQCGSCWAFSATEEIETAWIMAGNSHVVLSEQQVVDCDTADGGCGGGNPSTAYEYVMSAGGIATDADYPYTAENGDCRSDVNKTVQISGYTFISQNADENVLIDAVAKKGPISICVDASTWMNYNGGILTDCPTDIDHCVQVVGLDVDTTDQSNPVPYYIIRNSWGTSWGIEGYIYVAQGSNLCGITNEATIVHI</sequence>
<accession>A0A8J4Q113</accession>
<organism evidence="6 7">
    <name type="scientific">Polysphondylium violaceum</name>
    <dbReference type="NCBI Taxonomy" id="133409"/>
    <lineage>
        <taxon>Eukaryota</taxon>
        <taxon>Amoebozoa</taxon>
        <taxon>Evosea</taxon>
        <taxon>Eumycetozoa</taxon>
        <taxon>Dictyostelia</taxon>
        <taxon>Dictyosteliales</taxon>
        <taxon>Dictyosteliaceae</taxon>
        <taxon>Polysphondylium</taxon>
    </lineage>
</organism>
<dbReference type="InterPro" id="IPR038765">
    <property type="entry name" value="Papain-like_cys_pep_sf"/>
</dbReference>
<dbReference type="FunFam" id="3.90.70.10:FF:000103">
    <property type="entry name" value="Hypothetical LOC496748"/>
    <property type="match status" value="1"/>
</dbReference>
<feature type="chain" id="PRO_5035246567" evidence="3">
    <location>
        <begin position="20"/>
        <end position="343"/>
    </location>
</feature>
<evidence type="ECO:0000256" key="2">
    <source>
        <dbReference type="ARBA" id="ARBA00023157"/>
    </source>
</evidence>
<evidence type="ECO:0000256" key="3">
    <source>
        <dbReference type="SAM" id="SignalP"/>
    </source>
</evidence>
<dbReference type="PANTHER" id="PTHR12411">
    <property type="entry name" value="CYSTEINE PROTEASE FAMILY C1-RELATED"/>
    <property type="match status" value="1"/>
</dbReference>
<feature type="domain" description="Cathepsin propeptide inhibitor" evidence="5">
    <location>
        <begin position="45"/>
        <end position="101"/>
    </location>
</feature>
<protein>
    <submittedName>
        <fullName evidence="6">Uncharacterized protein</fullName>
    </submittedName>
</protein>
<name>A0A8J4Q113_9MYCE</name>
<keyword evidence="3" id="KW-0732">Signal</keyword>
<dbReference type="SMART" id="SM00848">
    <property type="entry name" value="Inhibitor_I29"/>
    <property type="match status" value="1"/>
</dbReference>
<reference evidence="6" key="1">
    <citation type="submission" date="2020-01" db="EMBL/GenBank/DDBJ databases">
        <title>Development of genomics and gene disruption for Polysphondylium violaceum indicates a role for the polyketide synthase stlB in stalk morphogenesis.</title>
        <authorList>
            <person name="Narita B."/>
            <person name="Kawabe Y."/>
            <person name="Kin K."/>
            <person name="Saito T."/>
            <person name="Gibbs R."/>
            <person name="Kuspa A."/>
            <person name="Muzny D."/>
            <person name="Queller D."/>
            <person name="Richards S."/>
            <person name="Strassman J."/>
            <person name="Sucgang R."/>
            <person name="Worley K."/>
            <person name="Schaap P."/>
        </authorList>
    </citation>
    <scope>NUCLEOTIDE SEQUENCE</scope>
    <source>
        <strain evidence="6">QSvi11</strain>
    </source>
</reference>
<dbReference type="Proteomes" id="UP000695562">
    <property type="component" value="Unassembled WGS sequence"/>
</dbReference>
<evidence type="ECO:0000313" key="6">
    <source>
        <dbReference type="EMBL" id="KAF2077826.1"/>
    </source>
</evidence>
<proteinExistence type="inferred from homology"/>
<dbReference type="PROSITE" id="PS00139">
    <property type="entry name" value="THIOL_PROTEASE_CYS"/>
    <property type="match status" value="1"/>
</dbReference>
<evidence type="ECO:0000256" key="1">
    <source>
        <dbReference type="ARBA" id="ARBA00008455"/>
    </source>
</evidence>
<keyword evidence="7" id="KW-1185">Reference proteome</keyword>
<dbReference type="SUPFAM" id="SSF54001">
    <property type="entry name" value="Cysteine proteinases"/>
    <property type="match status" value="1"/>
</dbReference>
<evidence type="ECO:0000259" key="4">
    <source>
        <dbReference type="SMART" id="SM00645"/>
    </source>
</evidence>
<dbReference type="CDD" id="cd02248">
    <property type="entry name" value="Peptidase_C1A"/>
    <property type="match status" value="1"/>
</dbReference>
<feature type="domain" description="Peptidase C1A papain C-terminal" evidence="4">
    <location>
        <begin position="130"/>
        <end position="342"/>
    </location>
</feature>